<keyword evidence="8" id="KW-1133">Transmembrane helix</keyword>
<dbReference type="GO" id="GO:0005783">
    <property type="term" value="C:endoplasmic reticulum"/>
    <property type="evidence" value="ECO:0007669"/>
    <property type="project" value="TreeGrafter"/>
</dbReference>
<dbReference type="Gene3D" id="2.60.40.150">
    <property type="entry name" value="C2 domain"/>
    <property type="match status" value="1"/>
</dbReference>
<dbReference type="InterPro" id="IPR045050">
    <property type="entry name" value="Synaptotagmin_plant"/>
</dbReference>
<evidence type="ECO:0008006" key="16">
    <source>
        <dbReference type="Google" id="ProtNLM"/>
    </source>
</evidence>
<protein>
    <recommendedName>
        <fullName evidence="16">C2 domain-containing protein</fullName>
    </recommendedName>
</protein>
<reference evidence="14 15" key="1">
    <citation type="journal article" date="2024" name="Nat. Commun.">
        <title>Phylogenomics reveals the evolutionary origins of lichenization in chlorophyte algae.</title>
        <authorList>
            <person name="Puginier C."/>
            <person name="Libourel C."/>
            <person name="Otte J."/>
            <person name="Skaloud P."/>
            <person name="Haon M."/>
            <person name="Grisel S."/>
            <person name="Petersen M."/>
            <person name="Berrin J.G."/>
            <person name="Delaux P.M."/>
            <person name="Dal Grande F."/>
            <person name="Keller J."/>
        </authorList>
    </citation>
    <scope>NUCLEOTIDE SEQUENCE [LARGE SCALE GENOMIC DNA]</scope>
    <source>
        <strain evidence="14 15">SAG 245.80</strain>
    </source>
</reference>
<dbReference type="Pfam" id="PF17047">
    <property type="entry name" value="SMP_LBD"/>
    <property type="match status" value="1"/>
</dbReference>
<dbReference type="SMART" id="SM00239">
    <property type="entry name" value="C2"/>
    <property type="match status" value="1"/>
</dbReference>
<gene>
    <name evidence="14" type="ORF">WJX81_002318</name>
</gene>
<dbReference type="InterPro" id="IPR000008">
    <property type="entry name" value="C2_dom"/>
</dbReference>
<dbReference type="PANTHER" id="PTHR10774:SF190">
    <property type="entry name" value="C2 CALCIUM_LIPID-BINDING ENDONUCLEASE_EXONUCLEASE_PHOSPHATASE-RELATED"/>
    <property type="match status" value="1"/>
</dbReference>
<dbReference type="SUPFAM" id="SSF49562">
    <property type="entry name" value="C2 domain (Calcium/lipid-binding domain, CaLB)"/>
    <property type="match status" value="1"/>
</dbReference>
<keyword evidence="11" id="KW-0472">Membrane</keyword>
<feature type="domain" description="C2" evidence="12">
    <location>
        <begin position="471"/>
        <end position="601"/>
    </location>
</feature>
<comment type="subcellular location">
    <subcellularLocation>
        <location evidence="1">Membrane</location>
        <topology evidence="1">Single-pass membrane protein</topology>
    </subcellularLocation>
</comment>
<keyword evidence="10" id="KW-0446">Lipid-binding</keyword>
<evidence type="ECO:0000259" key="13">
    <source>
        <dbReference type="PROSITE" id="PS51847"/>
    </source>
</evidence>
<keyword evidence="5" id="KW-0479">Metal-binding</keyword>
<keyword evidence="3" id="KW-0813">Transport</keyword>
<evidence type="ECO:0000256" key="6">
    <source>
        <dbReference type="ARBA" id="ARBA00022737"/>
    </source>
</evidence>
<evidence type="ECO:0000256" key="8">
    <source>
        <dbReference type="ARBA" id="ARBA00022989"/>
    </source>
</evidence>
<dbReference type="Proteomes" id="UP001445335">
    <property type="component" value="Unassembled WGS sequence"/>
</dbReference>
<dbReference type="GO" id="GO:0008289">
    <property type="term" value="F:lipid binding"/>
    <property type="evidence" value="ECO:0007669"/>
    <property type="project" value="UniProtKB-KW"/>
</dbReference>
<keyword evidence="7" id="KW-0106">Calcium</keyword>
<dbReference type="CDD" id="cd21677">
    <property type="entry name" value="SMP_SYT"/>
    <property type="match status" value="1"/>
</dbReference>
<proteinExistence type="inferred from homology"/>
<keyword evidence="15" id="KW-1185">Reference proteome</keyword>
<dbReference type="GO" id="GO:0006869">
    <property type="term" value="P:lipid transport"/>
    <property type="evidence" value="ECO:0007669"/>
    <property type="project" value="UniProtKB-KW"/>
</dbReference>
<evidence type="ECO:0000313" key="15">
    <source>
        <dbReference type="Proteomes" id="UP001445335"/>
    </source>
</evidence>
<evidence type="ECO:0000256" key="4">
    <source>
        <dbReference type="ARBA" id="ARBA00022692"/>
    </source>
</evidence>
<dbReference type="GO" id="GO:0016020">
    <property type="term" value="C:membrane"/>
    <property type="evidence" value="ECO:0007669"/>
    <property type="project" value="UniProtKB-SubCell"/>
</dbReference>
<keyword evidence="4" id="KW-0812">Transmembrane</keyword>
<organism evidence="14 15">
    <name type="scientific">Elliptochloris bilobata</name>
    <dbReference type="NCBI Taxonomy" id="381761"/>
    <lineage>
        <taxon>Eukaryota</taxon>
        <taxon>Viridiplantae</taxon>
        <taxon>Chlorophyta</taxon>
        <taxon>core chlorophytes</taxon>
        <taxon>Trebouxiophyceae</taxon>
        <taxon>Trebouxiophyceae incertae sedis</taxon>
        <taxon>Elliptochloris clade</taxon>
        <taxon>Elliptochloris</taxon>
    </lineage>
</organism>
<name>A0AAW1QVU6_9CHLO</name>
<dbReference type="CDD" id="cd00030">
    <property type="entry name" value="C2"/>
    <property type="match status" value="1"/>
</dbReference>
<dbReference type="PROSITE" id="PS50004">
    <property type="entry name" value="C2"/>
    <property type="match status" value="1"/>
</dbReference>
<evidence type="ECO:0000256" key="3">
    <source>
        <dbReference type="ARBA" id="ARBA00022448"/>
    </source>
</evidence>
<evidence type="ECO:0000256" key="7">
    <source>
        <dbReference type="ARBA" id="ARBA00022837"/>
    </source>
</evidence>
<evidence type="ECO:0000256" key="5">
    <source>
        <dbReference type="ARBA" id="ARBA00022723"/>
    </source>
</evidence>
<evidence type="ECO:0000256" key="9">
    <source>
        <dbReference type="ARBA" id="ARBA00023055"/>
    </source>
</evidence>
<dbReference type="InterPro" id="IPR035892">
    <property type="entry name" value="C2_domain_sf"/>
</dbReference>
<dbReference type="AlphaFoldDB" id="A0AAW1QVU6"/>
<comment type="similarity">
    <text evidence="2">Belongs to the synaptotagmin family.</text>
</comment>
<dbReference type="EMBL" id="JALJOU010000071">
    <property type="protein sequence ID" value="KAK9825678.1"/>
    <property type="molecule type" value="Genomic_DNA"/>
</dbReference>
<keyword evidence="9" id="KW-0445">Lipid transport</keyword>
<dbReference type="InterPro" id="IPR039010">
    <property type="entry name" value="Synaptotagmin_SMP"/>
</dbReference>
<evidence type="ECO:0000256" key="2">
    <source>
        <dbReference type="ARBA" id="ARBA00006996"/>
    </source>
</evidence>
<comment type="caution">
    <text evidence="14">The sequence shown here is derived from an EMBL/GenBank/DDBJ whole genome shotgun (WGS) entry which is preliminary data.</text>
</comment>
<dbReference type="InterPro" id="IPR031468">
    <property type="entry name" value="SMP_LBD"/>
</dbReference>
<accession>A0AAW1QVU6</accession>
<dbReference type="PROSITE" id="PS51847">
    <property type="entry name" value="SMP"/>
    <property type="match status" value="1"/>
</dbReference>
<evidence type="ECO:0000256" key="11">
    <source>
        <dbReference type="ARBA" id="ARBA00023136"/>
    </source>
</evidence>
<keyword evidence="6" id="KW-0677">Repeat</keyword>
<dbReference type="GO" id="GO:0046872">
    <property type="term" value="F:metal ion binding"/>
    <property type="evidence" value="ECO:0007669"/>
    <property type="project" value="UniProtKB-KW"/>
</dbReference>
<evidence type="ECO:0000256" key="10">
    <source>
        <dbReference type="ARBA" id="ARBA00023121"/>
    </source>
</evidence>
<sequence length="623" mass="67437">MVLGSLIGLGIGMAGGISVGNHLFSHADRVDLRKYDIAADKDDSVPTPDPPEGQTVAGKPREFLKYAPMWAAHPDHDRVLWMNTALKTLWPYYNNAVGKMVLEQVGPALDPILAKTPFVQAVDIETIDLGSKAPAIGGVKSYSSSSDEATIECTLMWGSDAKVRVSVRVGIEPLAIYIPAEVSNIQMRATARVTLAPLVESLPCLGAVTITLLEEPYVDLSLALIGGLDLMQLPGVRDGALYAAQTVLGSMLVYPNRMSFDIMPNGGNPPAPLGLLHIRVVDVDVSSGGLSLPHLHKEVPVVEVSVRAGRAVKSQPGKNDASPELHDLINMVVDDPEEQSLSVRLVDEDGIMKKVIGLGELRLDEAEFMAAPRAVTEVNVQLHKADPSLDVLKLVKVGAKGAGKVAGFGVRTAAKIATLGHLGKKKDDSAGQTKAQKRQRAVVGSVKLEVEYVPFKVAGDKAAMARRLTRRMSRSKINADHKGVLTVNLIKATNLASANNGDVDPFVELALYDPATNSHDVLWSSHMVNEPNPKWGEKFDFTMISATSRLNITVWDKLNFFEGRFSLKGLTGHKETKQKIGTLRLPVEEIVRNAKIRDSWALQETQKGDITLALEWMPVELDD</sequence>
<dbReference type="Pfam" id="PF00168">
    <property type="entry name" value="C2"/>
    <property type="match status" value="2"/>
</dbReference>
<evidence type="ECO:0000259" key="12">
    <source>
        <dbReference type="PROSITE" id="PS50004"/>
    </source>
</evidence>
<evidence type="ECO:0000313" key="14">
    <source>
        <dbReference type="EMBL" id="KAK9825678.1"/>
    </source>
</evidence>
<evidence type="ECO:0000256" key="1">
    <source>
        <dbReference type="ARBA" id="ARBA00004167"/>
    </source>
</evidence>
<feature type="domain" description="SMP-LTD" evidence="13">
    <location>
        <begin position="75"/>
        <end position="263"/>
    </location>
</feature>
<dbReference type="PANTHER" id="PTHR10774">
    <property type="entry name" value="EXTENDED SYNAPTOTAGMIN-RELATED"/>
    <property type="match status" value="1"/>
</dbReference>